<name>A0A2H0TCQ7_9BACT</name>
<dbReference type="Proteomes" id="UP000231503">
    <property type="component" value="Unassembled WGS sequence"/>
</dbReference>
<dbReference type="PANTHER" id="PTHR33169">
    <property type="entry name" value="PADR-FAMILY TRANSCRIPTIONAL REGULATOR"/>
    <property type="match status" value="1"/>
</dbReference>
<dbReference type="Pfam" id="PF03551">
    <property type="entry name" value="PadR"/>
    <property type="match status" value="1"/>
</dbReference>
<organism evidence="2 3">
    <name type="scientific">Candidatus Niyogibacteria bacterium CG10_big_fil_rev_8_21_14_0_10_46_36</name>
    <dbReference type="NCBI Taxonomy" id="1974726"/>
    <lineage>
        <taxon>Bacteria</taxon>
        <taxon>Candidatus Niyogiibacteriota</taxon>
    </lineage>
</organism>
<evidence type="ECO:0000259" key="1">
    <source>
        <dbReference type="Pfam" id="PF03551"/>
    </source>
</evidence>
<gene>
    <name evidence="2" type="ORF">COU47_03185</name>
</gene>
<accession>A0A2H0TCQ7</accession>
<dbReference type="PANTHER" id="PTHR33169:SF13">
    <property type="entry name" value="PADR-FAMILY TRANSCRIPTIONAL REGULATOR"/>
    <property type="match status" value="1"/>
</dbReference>
<dbReference type="AlphaFoldDB" id="A0A2H0TCQ7"/>
<evidence type="ECO:0000313" key="3">
    <source>
        <dbReference type="Proteomes" id="UP000231503"/>
    </source>
</evidence>
<dbReference type="Gene3D" id="1.10.10.10">
    <property type="entry name" value="Winged helix-like DNA-binding domain superfamily/Winged helix DNA-binding domain"/>
    <property type="match status" value="1"/>
</dbReference>
<dbReference type="InterPro" id="IPR036390">
    <property type="entry name" value="WH_DNA-bd_sf"/>
</dbReference>
<comment type="caution">
    <text evidence="2">The sequence shown here is derived from an EMBL/GenBank/DDBJ whole genome shotgun (WGS) entry which is preliminary data.</text>
</comment>
<dbReference type="InterPro" id="IPR052509">
    <property type="entry name" value="Metal_resp_DNA-bind_regulator"/>
</dbReference>
<reference evidence="3" key="1">
    <citation type="submission" date="2017-09" db="EMBL/GenBank/DDBJ databases">
        <title>Depth-based differentiation of microbial function through sediment-hosted aquifers and enrichment of novel symbionts in the deep terrestrial subsurface.</title>
        <authorList>
            <person name="Probst A.J."/>
            <person name="Ladd B."/>
            <person name="Jarett J.K."/>
            <person name="Geller-Mcgrath D.E."/>
            <person name="Sieber C.M.K."/>
            <person name="Emerson J.B."/>
            <person name="Anantharaman K."/>
            <person name="Thomas B.C."/>
            <person name="Malmstrom R."/>
            <person name="Stieglmeier M."/>
            <person name="Klingl A."/>
            <person name="Woyke T."/>
            <person name="Ryan C.M."/>
            <person name="Banfield J.F."/>
        </authorList>
    </citation>
    <scope>NUCLEOTIDE SEQUENCE [LARGE SCALE GENOMIC DNA]</scope>
</reference>
<protein>
    <submittedName>
        <fullName evidence="2">PadR family transcriptional regulator</fullName>
    </submittedName>
</protein>
<evidence type="ECO:0000313" key="2">
    <source>
        <dbReference type="EMBL" id="PIR69348.1"/>
    </source>
</evidence>
<proteinExistence type="predicted"/>
<feature type="domain" description="Transcription regulator PadR N-terminal" evidence="1">
    <location>
        <begin position="18"/>
        <end position="94"/>
    </location>
</feature>
<sequence length="121" mass="13649">MIKKETIYTPLTPAVLHILLALSIEDRHGYGIMKQVEIDSRGKVSMGPGTLYGSIGRMIDAGLVRESDKKTDPDMDDERRIYYTITGLGKKALAAELERYREVVAVARQQRFSPNTFVYVI</sequence>
<dbReference type="InterPro" id="IPR005149">
    <property type="entry name" value="Tscrpt_reg_PadR_N"/>
</dbReference>
<dbReference type="SUPFAM" id="SSF46785">
    <property type="entry name" value="Winged helix' DNA-binding domain"/>
    <property type="match status" value="1"/>
</dbReference>
<dbReference type="InterPro" id="IPR036388">
    <property type="entry name" value="WH-like_DNA-bd_sf"/>
</dbReference>
<dbReference type="EMBL" id="PFCO01000008">
    <property type="protein sequence ID" value="PIR69348.1"/>
    <property type="molecule type" value="Genomic_DNA"/>
</dbReference>